<evidence type="ECO:0000256" key="1">
    <source>
        <dbReference type="SAM" id="MobiDB-lite"/>
    </source>
</evidence>
<feature type="compositionally biased region" description="Acidic residues" evidence="1">
    <location>
        <begin position="1"/>
        <end position="10"/>
    </location>
</feature>
<name>A0A2J7ZFL9_9CHLO</name>
<reference evidence="2 3" key="1">
    <citation type="journal article" date="2017" name="Mol. Biol. Evol.">
        <title>The 4-celled Tetrabaena socialis nuclear genome reveals the essential components for genetic control of cell number at the origin of multicellularity in the volvocine lineage.</title>
        <authorList>
            <person name="Featherston J."/>
            <person name="Arakaki Y."/>
            <person name="Hanschen E.R."/>
            <person name="Ferris P.J."/>
            <person name="Michod R.E."/>
            <person name="Olson B.J.S.C."/>
            <person name="Nozaki H."/>
            <person name="Durand P.M."/>
        </authorList>
    </citation>
    <scope>NUCLEOTIDE SEQUENCE [LARGE SCALE GENOMIC DNA]</scope>
    <source>
        <strain evidence="2 3">NIES-571</strain>
    </source>
</reference>
<evidence type="ECO:0000313" key="2">
    <source>
        <dbReference type="EMBL" id="PNG99065.1"/>
    </source>
</evidence>
<keyword evidence="3" id="KW-1185">Reference proteome</keyword>
<gene>
    <name evidence="2" type="ORF">TSOC_015164</name>
</gene>
<feature type="region of interest" description="Disordered" evidence="1">
    <location>
        <begin position="1"/>
        <end position="21"/>
    </location>
</feature>
<feature type="compositionally biased region" description="Basic and acidic residues" evidence="1">
    <location>
        <begin position="11"/>
        <end position="21"/>
    </location>
</feature>
<protein>
    <submittedName>
        <fullName evidence="2">Uncharacterized protein</fullName>
    </submittedName>
</protein>
<proteinExistence type="predicted"/>
<sequence>MEEQFGQDESPEGHERISYDRESTGAIRGCSVINCDGARFSVAPGDTVMVKADPGKHPYVAFVRKVSAAP</sequence>
<dbReference type="EMBL" id="PGGS01004266">
    <property type="protein sequence ID" value="PNG99065.1"/>
    <property type="molecule type" value="Genomic_DNA"/>
</dbReference>
<dbReference type="AlphaFoldDB" id="A0A2J7ZFL9"/>
<organism evidence="2 3">
    <name type="scientific">Tetrabaena socialis</name>
    <dbReference type="NCBI Taxonomy" id="47790"/>
    <lineage>
        <taxon>Eukaryota</taxon>
        <taxon>Viridiplantae</taxon>
        <taxon>Chlorophyta</taxon>
        <taxon>core chlorophytes</taxon>
        <taxon>Chlorophyceae</taxon>
        <taxon>CS clade</taxon>
        <taxon>Chlamydomonadales</taxon>
        <taxon>Tetrabaenaceae</taxon>
        <taxon>Tetrabaena</taxon>
    </lineage>
</organism>
<accession>A0A2J7ZFL9</accession>
<dbReference type="Proteomes" id="UP000236333">
    <property type="component" value="Unassembled WGS sequence"/>
</dbReference>
<evidence type="ECO:0000313" key="3">
    <source>
        <dbReference type="Proteomes" id="UP000236333"/>
    </source>
</evidence>
<comment type="caution">
    <text evidence="2">The sequence shown here is derived from an EMBL/GenBank/DDBJ whole genome shotgun (WGS) entry which is preliminary data.</text>
</comment>
<feature type="non-terminal residue" evidence="2">
    <location>
        <position position="70"/>
    </location>
</feature>